<organism evidence="10 11">
    <name type="scientific">Candidatus Nealsonbacteria bacterium RIFOXYC1_FULL_40_7</name>
    <dbReference type="NCBI Taxonomy" id="1801678"/>
    <lineage>
        <taxon>Bacteria</taxon>
        <taxon>Candidatus Nealsoniibacteriota</taxon>
    </lineage>
</organism>
<evidence type="ECO:0000256" key="2">
    <source>
        <dbReference type="ARBA" id="ARBA00022598"/>
    </source>
</evidence>
<dbReference type="PANTHER" id="PTHR11895">
    <property type="entry name" value="TRANSAMIDASE"/>
    <property type="match status" value="1"/>
</dbReference>
<dbReference type="AlphaFoldDB" id="A0A1G2ELP9"/>
<keyword evidence="5 7" id="KW-0648">Protein biosynthesis</keyword>
<keyword evidence="4 7" id="KW-0067">ATP-binding</keyword>
<dbReference type="GO" id="GO:0016740">
    <property type="term" value="F:transferase activity"/>
    <property type="evidence" value="ECO:0007669"/>
    <property type="project" value="UniProtKB-KW"/>
</dbReference>
<keyword evidence="3 7" id="KW-0547">Nucleotide-binding</keyword>
<comment type="similarity">
    <text evidence="1 7">Belongs to the amidase family. GatA subfamily.</text>
</comment>
<dbReference type="InterPro" id="IPR023631">
    <property type="entry name" value="Amidase_dom"/>
</dbReference>
<keyword evidence="10" id="KW-0808">Transferase</keyword>
<evidence type="ECO:0000256" key="1">
    <source>
        <dbReference type="ARBA" id="ARBA00008069"/>
    </source>
</evidence>
<dbReference type="Pfam" id="PF01425">
    <property type="entry name" value="Amidase"/>
    <property type="match status" value="1"/>
</dbReference>
<dbReference type="Gene3D" id="3.90.1300.10">
    <property type="entry name" value="Amidase signature (AS) domain"/>
    <property type="match status" value="1"/>
</dbReference>
<dbReference type="InterPro" id="IPR000120">
    <property type="entry name" value="Amidase"/>
</dbReference>
<evidence type="ECO:0000256" key="6">
    <source>
        <dbReference type="ARBA" id="ARBA00047407"/>
    </source>
</evidence>
<dbReference type="InterPro" id="IPR020556">
    <property type="entry name" value="Amidase_CS"/>
</dbReference>
<dbReference type="EMBL" id="MHMN01000057">
    <property type="protein sequence ID" value="OGZ26697.1"/>
    <property type="molecule type" value="Genomic_DNA"/>
</dbReference>
<dbReference type="InterPro" id="IPR036928">
    <property type="entry name" value="AS_sf"/>
</dbReference>
<dbReference type="PROSITE" id="PS00571">
    <property type="entry name" value="AMIDASES"/>
    <property type="match status" value="1"/>
</dbReference>
<accession>A0A1G2ELP9</accession>
<feature type="domain" description="Amidase" evidence="9">
    <location>
        <begin position="26"/>
        <end position="460"/>
    </location>
</feature>
<evidence type="ECO:0000259" key="9">
    <source>
        <dbReference type="Pfam" id="PF01425"/>
    </source>
</evidence>
<proteinExistence type="inferred from homology"/>
<feature type="active site" description="Charge relay system" evidence="7">
    <location>
        <position position="152"/>
    </location>
</feature>
<dbReference type="GO" id="GO:0030956">
    <property type="term" value="C:glutamyl-tRNA(Gln) amidotransferase complex"/>
    <property type="evidence" value="ECO:0007669"/>
    <property type="project" value="InterPro"/>
</dbReference>
<comment type="caution">
    <text evidence="10">The sequence shown here is derived from an EMBL/GenBank/DDBJ whole genome shotgun (WGS) entry which is preliminary data.</text>
</comment>
<comment type="catalytic activity">
    <reaction evidence="6 7">
        <text>L-glutamyl-tRNA(Gln) + L-glutamine + ATP + H2O = L-glutaminyl-tRNA(Gln) + L-glutamate + ADP + phosphate + H(+)</text>
        <dbReference type="Rhea" id="RHEA:17521"/>
        <dbReference type="Rhea" id="RHEA-COMP:9681"/>
        <dbReference type="Rhea" id="RHEA-COMP:9684"/>
        <dbReference type="ChEBI" id="CHEBI:15377"/>
        <dbReference type="ChEBI" id="CHEBI:15378"/>
        <dbReference type="ChEBI" id="CHEBI:29985"/>
        <dbReference type="ChEBI" id="CHEBI:30616"/>
        <dbReference type="ChEBI" id="CHEBI:43474"/>
        <dbReference type="ChEBI" id="CHEBI:58359"/>
        <dbReference type="ChEBI" id="CHEBI:78520"/>
        <dbReference type="ChEBI" id="CHEBI:78521"/>
        <dbReference type="ChEBI" id="CHEBI:456216"/>
        <dbReference type="EC" id="6.3.5.7"/>
    </reaction>
</comment>
<dbReference type="PANTHER" id="PTHR11895:SF151">
    <property type="entry name" value="GLUTAMYL-TRNA(GLN) AMIDOTRANSFERASE SUBUNIT A"/>
    <property type="match status" value="1"/>
</dbReference>
<evidence type="ECO:0000313" key="11">
    <source>
        <dbReference type="Proteomes" id="UP000176326"/>
    </source>
</evidence>
<reference evidence="10 11" key="1">
    <citation type="journal article" date="2016" name="Nat. Commun.">
        <title>Thousands of microbial genomes shed light on interconnected biogeochemical processes in an aquifer system.</title>
        <authorList>
            <person name="Anantharaman K."/>
            <person name="Brown C.T."/>
            <person name="Hug L.A."/>
            <person name="Sharon I."/>
            <person name="Castelle C.J."/>
            <person name="Probst A.J."/>
            <person name="Thomas B.C."/>
            <person name="Singh A."/>
            <person name="Wilkins M.J."/>
            <person name="Karaoz U."/>
            <person name="Brodie E.L."/>
            <person name="Williams K.H."/>
            <person name="Hubbard S.S."/>
            <person name="Banfield J.F."/>
        </authorList>
    </citation>
    <scope>NUCLEOTIDE SEQUENCE [LARGE SCALE GENOMIC DNA]</scope>
</reference>
<evidence type="ECO:0000313" key="10">
    <source>
        <dbReference type="EMBL" id="OGZ26697.1"/>
    </source>
</evidence>
<comment type="subunit">
    <text evidence="7">Heterotrimer of A, B and C subunits.</text>
</comment>
<feature type="active site" description="Charge relay system" evidence="7">
    <location>
        <position position="77"/>
    </location>
</feature>
<dbReference type="EC" id="6.3.5.7" evidence="7"/>
<comment type="function">
    <text evidence="7">Allows the formation of correctly charged Gln-tRNA(Gln) through the transamidation of misacylated Glu-tRNA(Gln) in organisms which lack glutaminyl-tRNA synthetase. The reaction takes place in the presence of glutamine and ATP through an activated gamma-phospho-Glu-tRNA(Gln).</text>
</comment>
<evidence type="ECO:0000256" key="8">
    <source>
        <dbReference type="SAM" id="MobiDB-lite"/>
    </source>
</evidence>
<protein>
    <recommendedName>
        <fullName evidence="7">Glutamyl-tRNA(Gln) amidotransferase subunit A</fullName>
        <shortName evidence="7">Glu-ADT subunit A</shortName>
        <ecNumber evidence="7">6.3.5.7</ecNumber>
    </recommendedName>
</protein>
<evidence type="ECO:0000256" key="5">
    <source>
        <dbReference type="ARBA" id="ARBA00022917"/>
    </source>
</evidence>
<dbReference type="GO" id="GO:0050567">
    <property type="term" value="F:glutaminyl-tRNA synthase (glutamine-hydrolyzing) activity"/>
    <property type="evidence" value="ECO:0007669"/>
    <property type="project" value="UniProtKB-UniRule"/>
</dbReference>
<dbReference type="InterPro" id="IPR004412">
    <property type="entry name" value="GatA"/>
</dbReference>
<sequence>MDSLTIKGIREGLKGRRFSAKELSDFYFKKIEKEDSELGCYLELAKETALNQADKIDNLISEGLDIPSLAGVPVAVKDNILVEGLKSTASSFMLKNYISPYDASCVKRIKEEGAVVLGKTNLDEFAMGSSTENSAFKTTKNPKDKSRVPGGSSGGSAAAVSAGLCCCALGSDTGGSIRQPASFCGVFGLKPTYGAVSRYGLIAFASSLDQIGPLAKNAEDAKILFNAIKGKDKKDSTSIEMEENGEIDFKKLKIGIPKEYFGSEAKKGIEREVVSAIESAIKKIEDMGGRVEEISLPNTKYALSVYYMVSTCEASCNLARYDGIKYGLSEKGENLSEVYFNTRAKGFGAEVKRRIMLGTFALSSGYYDAYYLKSQKVRTGIKEDFEKSFKKVDAIFTPVSPTVAFKIGEKTQDPLSMYLSDIFTISANLAGIPALSVPLKTKGLPVGLQILGNYFEESKLFQIAKLLE</sequence>
<dbReference type="GO" id="GO:0006412">
    <property type="term" value="P:translation"/>
    <property type="evidence" value="ECO:0007669"/>
    <property type="project" value="UniProtKB-UniRule"/>
</dbReference>
<evidence type="ECO:0000256" key="3">
    <source>
        <dbReference type="ARBA" id="ARBA00022741"/>
    </source>
</evidence>
<dbReference type="HAMAP" id="MF_00120">
    <property type="entry name" value="GatA"/>
    <property type="match status" value="1"/>
</dbReference>
<evidence type="ECO:0000256" key="7">
    <source>
        <dbReference type="HAMAP-Rule" id="MF_00120"/>
    </source>
</evidence>
<feature type="active site" description="Acyl-ester intermediate" evidence="7">
    <location>
        <position position="176"/>
    </location>
</feature>
<gene>
    <name evidence="7 10" type="primary">gatA</name>
    <name evidence="10" type="ORF">A2427_04460</name>
</gene>
<dbReference type="Proteomes" id="UP000176326">
    <property type="component" value="Unassembled WGS sequence"/>
</dbReference>
<dbReference type="NCBIfam" id="TIGR00132">
    <property type="entry name" value="gatA"/>
    <property type="match status" value="1"/>
</dbReference>
<dbReference type="SUPFAM" id="SSF75304">
    <property type="entry name" value="Amidase signature (AS) enzymes"/>
    <property type="match status" value="1"/>
</dbReference>
<dbReference type="GO" id="GO:0005524">
    <property type="term" value="F:ATP binding"/>
    <property type="evidence" value="ECO:0007669"/>
    <property type="project" value="UniProtKB-KW"/>
</dbReference>
<evidence type="ECO:0000256" key="4">
    <source>
        <dbReference type="ARBA" id="ARBA00022840"/>
    </source>
</evidence>
<keyword evidence="2 7" id="KW-0436">Ligase</keyword>
<name>A0A1G2ELP9_9BACT</name>
<feature type="region of interest" description="Disordered" evidence="8">
    <location>
        <begin position="133"/>
        <end position="152"/>
    </location>
</feature>